<dbReference type="Gene3D" id="3.10.450.160">
    <property type="entry name" value="inner membrane protein cigr"/>
    <property type="match status" value="1"/>
</dbReference>
<feature type="compositionally biased region" description="Basic and acidic residues" evidence="1">
    <location>
        <begin position="50"/>
        <end position="76"/>
    </location>
</feature>
<evidence type="ECO:0000313" key="3">
    <source>
        <dbReference type="EMBL" id="PZO80740.1"/>
    </source>
</evidence>
<dbReference type="Proteomes" id="UP000248614">
    <property type="component" value="Unassembled WGS sequence"/>
</dbReference>
<dbReference type="InterPro" id="IPR024572">
    <property type="entry name" value="RcnB"/>
</dbReference>
<feature type="compositionally biased region" description="Basic and acidic residues" evidence="1">
    <location>
        <begin position="85"/>
        <end position="127"/>
    </location>
</feature>
<evidence type="ECO:0008006" key="5">
    <source>
        <dbReference type="Google" id="ProtNLM"/>
    </source>
</evidence>
<sequence>MTSRFLLALLSVSALVPTAAMAQPGQEGRGPRGRERIERSPGGDTPQARAEFRSDIRVEAPQPRPERPRIDERRFEPQPGGDNPRWLDRGDRGDRGGFDRPRPPRDGGGQFDRERPRGDGQRGDRGWRPGPQPGTPDRGWQRPPEPQVPDRFERRDPPRDARGQIDREALRRAWPRTDGRNAPDRREQWRREQQRRDQWGNGWNRDNRGWDRGDRGWDRGGGGWGRGDGWSRGGQWDRGWRRDDRYDWNRYRQQNRGLYRLPRYYAPQGWNDGYRRFGIGVTLNSFLFGSNYWINDPYHYRLPDAWEPYRWIRYYNDALLVDVRTGRVVDVEYDIFW</sequence>
<organism evidence="3 4">
    <name type="scientific">Sphingomonas hengshuiensis</name>
    <dbReference type="NCBI Taxonomy" id="1609977"/>
    <lineage>
        <taxon>Bacteria</taxon>
        <taxon>Pseudomonadati</taxon>
        <taxon>Pseudomonadota</taxon>
        <taxon>Alphaproteobacteria</taxon>
        <taxon>Sphingomonadales</taxon>
        <taxon>Sphingomonadaceae</taxon>
        <taxon>Sphingomonas</taxon>
    </lineage>
</organism>
<dbReference type="EMBL" id="QFNF01000002">
    <property type="protein sequence ID" value="PZO80740.1"/>
    <property type="molecule type" value="Genomic_DNA"/>
</dbReference>
<evidence type="ECO:0000313" key="4">
    <source>
        <dbReference type="Proteomes" id="UP000248614"/>
    </source>
</evidence>
<feature type="compositionally biased region" description="Gly residues" evidence="1">
    <location>
        <begin position="219"/>
        <end position="230"/>
    </location>
</feature>
<feature type="compositionally biased region" description="Basic and acidic residues" evidence="1">
    <location>
        <begin position="29"/>
        <end position="41"/>
    </location>
</feature>
<gene>
    <name evidence="3" type="ORF">DI632_01490</name>
</gene>
<feature type="chain" id="PRO_5016180358" description="ATP-dependent RNA helicase" evidence="2">
    <location>
        <begin position="23"/>
        <end position="337"/>
    </location>
</feature>
<feature type="signal peptide" evidence="2">
    <location>
        <begin position="1"/>
        <end position="22"/>
    </location>
</feature>
<accession>A0A2W4ZEL9</accession>
<dbReference type="AlphaFoldDB" id="A0A2W4ZEL9"/>
<feature type="compositionally biased region" description="Basic and acidic residues" evidence="1">
    <location>
        <begin position="205"/>
        <end position="218"/>
    </location>
</feature>
<name>A0A2W4ZEL9_9SPHN</name>
<protein>
    <recommendedName>
        <fullName evidence="5">ATP-dependent RNA helicase</fullName>
    </recommendedName>
</protein>
<keyword evidence="2" id="KW-0732">Signal</keyword>
<comment type="caution">
    <text evidence="3">The sequence shown here is derived from an EMBL/GenBank/DDBJ whole genome shotgun (WGS) entry which is preliminary data.</text>
</comment>
<dbReference type="Pfam" id="PF11776">
    <property type="entry name" value="RcnB"/>
    <property type="match status" value="1"/>
</dbReference>
<feature type="region of interest" description="Disordered" evidence="1">
    <location>
        <begin position="19"/>
        <end position="230"/>
    </location>
</feature>
<proteinExistence type="predicted"/>
<feature type="compositionally biased region" description="Basic and acidic residues" evidence="1">
    <location>
        <begin position="148"/>
        <end position="198"/>
    </location>
</feature>
<evidence type="ECO:0000256" key="2">
    <source>
        <dbReference type="SAM" id="SignalP"/>
    </source>
</evidence>
<reference evidence="3 4" key="1">
    <citation type="submission" date="2017-08" db="EMBL/GenBank/DDBJ databases">
        <title>Infants hospitalized years apart are colonized by the same room-sourced microbial strains.</title>
        <authorList>
            <person name="Brooks B."/>
            <person name="Olm M.R."/>
            <person name="Firek B.A."/>
            <person name="Baker R."/>
            <person name="Thomas B.C."/>
            <person name="Morowitz M.J."/>
            <person name="Banfield J.F."/>
        </authorList>
    </citation>
    <scope>NUCLEOTIDE SEQUENCE [LARGE SCALE GENOMIC DNA]</scope>
    <source>
        <strain evidence="3">S2_018_000_R3_110</strain>
    </source>
</reference>
<evidence type="ECO:0000256" key="1">
    <source>
        <dbReference type="SAM" id="MobiDB-lite"/>
    </source>
</evidence>